<dbReference type="Proteomes" id="UP000300879">
    <property type="component" value="Chromosome"/>
</dbReference>
<dbReference type="Pfam" id="PF01425">
    <property type="entry name" value="Amidase"/>
    <property type="match status" value="1"/>
</dbReference>
<feature type="domain" description="SLH" evidence="2">
    <location>
        <begin position="818"/>
        <end position="877"/>
    </location>
</feature>
<dbReference type="Gene3D" id="3.90.1300.10">
    <property type="entry name" value="Amidase signature (AS) domain"/>
    <property type="match status" value="1"/>
</dbReference>
<feature type="domain" description="SLH" evidence="2">
    <location>
        <begin position="944"/>
        <end position="1001"/>
    </location>
</feature>
<feature type="domain" description="SLH" evidence="2">
    <location>
        <begin position="878"/>
        <end position="941"/>
    </location>
</feature>
<dbReference type="Pfam" id="PF00395">
    <property type="entry name" value="SLH"/>
    <property type="match status" value="3"/>
</dbReference>
<protein>
    <submittedName>
        <fullName evidence="3">Amidase</fullName>
    </submittedName>
</protein>
<feature type="chain" id="PRO_5020205013" evidence="1">
    <location>
        <begin position="36"/>
        <end position="1001"/>
    </location>
</feature>
<accession>A0A4V1G3F6</accession>
<dbReference type="KEGG" id="palo:E6C60_0299"/>
<dbReference type="SUPFAM" id="SSF75304">
    <property type="entry name" value="Amidase signature (AS) enzymes"/>
    <property type="match status" value="1"/>
</dbReference>
<dbReference type="RefSeq" id="WP_138224146.1">
    <property type="nucleotide sequence ID" value="NZ_CP040396.1"/>
</dbReference>
<name>A0A4V1G3F6_9BACL</name>
<organism evidence="3 4">
    <name type="scientific">Paenibacillus algicola</name>
    <dbReference type="NCBI Taxonomy" id="2565926"/>
    <lineage>
        <taxon>Bacteria</taxon>
        <taxon>Bacillati</taxon>
        <taxon>Bacillota</taxon>
        <taxon>Bacilli</taxon>
        <taxon>Bacillales</taxon>
        <taxon>Paenibacillaceae</taxon>
        <taxon>Paenibacillus</taxon>
    </lineage>
</organism>
<gene>
    <name evidence="3" type="ORF">E6C60_0299</name>
</gene>
<dbReference type="PANTHER" id="PTHR42678:SF34">
    <property type="entry name" value="OS04G0183300 PROTEIN"/>
    <property type="match status" value="1"/>
</dbReference>
<dbReference type="PANTHER" id="PTHR42678">
    <property type="entry name" value="AMIDASE"/>
    <property type="match status" value="1"/>
</dbReference>
<feature type="signal peptide" evidence="1">
    <location>
        <begin position="1"/>
        <end position="35"/>
    </location>
</feature>
<dbReference type="EMBL" id="CP040396">
    <property type="protein sequence ID" value="QCT01024.1"/>
    <property type="molecule type" value="Genomic_DNA"/>
</dbReference>
<keyword evidence="1" id="KW-0732">Signal</keyword>
<dbReference type="AlphaFoldDB" id="A0A4V1G3F6"/>
<sequence>MKKTLFKNKLYMTAALSLSLSLSISAISMPLTAQAASASVVDDSWVVNYTKAPTGLDTGSVRSTDSRALMGFGGIRMHVIGSDNLLDGVLLRGFGLTFDGVDTYSSTNAVTIDGVAVKREIKLDKSNNSGRFFDTFTNTTNKTIYVEVAFGGQLGYNTSTNQSAISTTSSGDATIDNTDHWVSFYTPSDGEGSASFNGPSATTIGTGGFVGSLNRTGNFLRDPFTNPLERTGDEANHYGLIYSLELPPQQTRSLAHFVVTGQSEVSAELAAGSQVKLVQTVAEELSEHPDFSDLPTGAVCSLSNYDLDALVTASVIDADCDNTDITLPGAATNPVTTPIVSTTSLYDVTGKTITELLADMESGKTNAQQVTKAYIDRIAAYDEGPLGLNSVIMIAPDAMQQAIEADLARANGDTRPLLGIPILVKDIIDTKNMPTTGGSDLFRDYQSPEDAWQVAKLREAGAIIFGKANLAEFARDGHFSFSAFGPVWNAFDPSRSSIGSSGGSAVAVASSFAAAALGTQTGDSLWGPSGAASLFSLRGTDGMQSTAGTMPLTIIQDYTGMIARSLPDLALLLEATAIGNPNDPYDDVSDGHRPTDWQSFLREDALEGKVIGVPAGAFDDPFGTSGTSDAMRAQFVHFVEAGATIKEISAPPKAPTRDFTGDTRYEGWSQWIEAHPDNPYTDPTQIMNPTSTYTGAGAMTEEALQAFENYRANYRELLHNWMDEEGVDVLLFPTELSDIHLNDSIQPSFGRLDPQSSASGVPTVIFPAGVNDHDQPIGFQLQGKAYSDGDLMGYAYAYTAQSNGHVQSSLTPSLTPLPELAAFTDISNHWAVQYISDLVADGVVKGTSVTEFSPSQAMTRGMFVTLLGRMNQVSDEDGSTSFTDVNSSAYYAPYVKWAEQAGIVAGFADGTFAPGKMISRQNAAVMINRYLSYKGITVSGSQEAVGFADHSDIAAYAADAVQTVQKLGIMSGMPNNRFAPTGNILRSETAKIISIVLDLEQ</sequence>
<proteinExistence type="predicted"/>
<reference evidence="3 4" key="1">
    <citation type="submission" date="2019-05" db="EMBL/GenBank/DDBJ databases">
        <authorList>
            <person name="Chen C."/>
        </authorList>
    </citation>
    <scope>NUCLEOTIDE SEQUENCE [LARGE SCALE GENOMIC DNA]</scope>
    <source>
        <strain evidence="3 4">HB172198</strain>
    </source>
</reference>
<dbReference type="InterPro" id="IPR001119">
    <property type="entry name" value="SLH_dom"/>
</dbReference>
<dbReference type="PROSITE" id="PS51272">
    <property type="entry name" value="SLH"/>
    <property type="match status" value="3"/>
</dbReference>
<evidence type="ECO:0000259" key="2">
    <source>
        <dbReference type="PROSITE" id="PS51272"/>
    </source>
</evidence>
<dbReference type="InterPro" id="IPR023631">
    <property type="entry name" value="Amidase_dom"/>
</dbReference>
<evidence type="ECO:0000313" key="4">
    <source>
        <dbReference type="Proteomes" id="UP000300879"/>
    </source>
</evidence>
<evidence type="ECO:0000313" key="3">
    <source>
        <dbReference type="EMBL" id="QCT01024.1"/>
    </source>
</evidence>
<dbReference type="OrthoDB" id="9811471at2"/>
<keyword evidence="4" id="KW-1185">Reference proteome</keyword>
<evidence type="ECO:0000256" key="1">
    <source>
        <dbReference type="SAM" id="SignalP"/>
    </source>
</evidence>
<dbReference type="InterPro" id="IPR036928">
    <property type="entry name" value="AS_sf"/>
</dbReference>